<evidence type="ECO:0000256" key="2">
    <source>
        <dbReference type="ARBA" id="ARBA00023043"/>
    </source>
</evidence>
<keyword evidence="2 3" id="KW-0040">ANK repeat</keyword>
<keyword evidence="5" id="KW-1185">Reference proteome</keyword>
<dbReference type="SUPFAM" id="SSF48403">
    <property type="entry name" value="Ankyrin repeat"/>
    <property type="match status" value="1"/>
</dbReference>
<proteinExistence type="predicted"/>
<keyword evidence="1" id="KW-0677">Repeat</keyword>
<evidence type="ECO:0000256" key="1">
    <source>
        <dbReference type="ARBA" id="ARBA00022737"/>
    </source>
</evidence>
<dbReference type="Proteomes" id="UP001165060">
    <property type="component" value="Unassembled WGS sequence"/>
</dbReference>
<dbReference type="InterPro" id="IPR002110">
    <property type="entry name" value="Ankyrin_rpt"/>
</dbReference>
<reference evidence="4 5" key="1">
    <citation type="journal article" date="2023" name="Commun. Biol.">
        <title>Genome analysis of Parmales, the sister group of diatoms, reveals the evolutionary specialization of diatoms from phago-mixotrophs to photoautotrophs.</title>
        <authorList>
            <person name="Ban H."/>
            <person name="Sato S."/>
            <person name="Yoshikawa S."/>
            <person name="Yamada K."/>
            <person name="Nakamura Y."/>
            <person name="Ichinomiya M."/>
            <person name="Sato N."/>
            <person name="Blanc-Mathieu R."/>
            <person name="Endo H."/>
            <person name="Kuwata A."/>
            <person name="Ogata H."/>
        </authorList>
    </citation>
    <scope>NUCLEOTIDE SEQUENCE [LARGE SCALE GENOMIC DNA]</scope>
</reference>
<dbReference type="EMBL" id="BRYB01003984">
    <property type="protein sequence ID" value="GMI23793.1"/>
    <property type="molecule type" value="Genomic_DNA"/>
</dbReference>
<dbReference type="Pfam" id="PF12796">
    <property type="entry name" value="Ank_2"/>
    <property type="match status" value="1"/>
</dbReference>
<dbReference type="Gene3D" id="1.25.40.20">
    <property type="entry name" value="Ankyrin repeat-containing domain"/>
    <property type="match status" value="1"/>
</dbReference>
<comment type="caution">
    <text evidence="4">The sequence shown here is derived from an EMBL/GenBank/DDBJ whole genome shotgun (WGS) entry which is preliminary data.</text>
</comment>
<organism evidence="4 5">
    <name type="scientific">Tetraparma gracilis</name>
    <dbReference type="NCBI Taxonomy" id="2962635"/>
    <lineage>
        <taxon>Eukaryota</taxon>
        <taxon>Sar</taxon>
        <taxon>Stramenopiles</taxon>
        <taxon>Ochrophyta</taxon>
        <taxon>Bolidophyceae</taxon>
        <taxon>Parmales</taxon>
        <taxon>Triparmaceae</taxon>
        <taxon>Tetraparma</taxon>
    </lineage>
</organism>
<sequence>AASDMAAAENGGVDWKAVHSIVRWNKPLEEIAEVVLTPEHCNCVDTKNGNYPIHIAAQNGHTDLVIWLVENGAKTNVQNGTGQTAMHMSTSYDYDGVTDYLRAQSANFDIENWNGHPAKFGIDGEKNPDDPFVMLETCATTEDAMKALDAVEMAAMQDPASIDKSKFAMTGMQLKKGNKSLAKELWTPECQAKFAGLMGVLA</sequence>
<gene>
    <name evidence="4" type="ORF">TeGR_g9814</name>
</gene>
<feature type="non-terminal residue" evidence="4">
    <location>
        <position position="1"/>
    </location>
</feature>
<dbReference type="SMART" id="SM00248">
    <property type="entry name" value="ANK"/>
    <property type="match status" value="2"/>
</dbReference>
<dbReference type="PANTHER" id="PTHR24171:SF9">
    <property type="entry name" value="ANKYRIN REPEAT DOMAIN-CONTAINING PROTEIN 39"/>
    <property type="match status" value="1"/>
</dbReference>
<dbReference type="PANTHER" id="PTHR24171">
    <property type="entry name" value="ANKYRIN REPEAT DOMAIN-CONTAINING PROTEIN 39-RELATED"/>
    <property type="match status" value="1"/>
</dbReference>
<feature type="repeat" description="ANK" evidence="3">
    <location>
        <begin position="48"/>
        <end position="80"/>
    </location>
</feature>
<dbReference type="PROSITE" id="PS50297">
    <property type="entry name" value="ANK_REP_REGION"/>
    <property type="match status" value="1"/>
</dbReference>
<name>A0ABQ6MCQ9_9STRA</name>
<accession>A0ABQ6MCQ9</accession>
<dbReference type="PROSITE" id="PS50088">
    <property type="entry name" value="ANK_REPEAT"/>
    <property type="match status" value="1"/>
</dbReference>
<protein>
    <submittedName>
        <fullName evidence="4">Uncharacterized protein</fullName>
    </submittedName>
</protein>
<evidence type="ECO:0000313" key="4">
    <source>
        <dbReference type="EMBL" id="GMI23793.1"/>
    </source>
</evidence>
<evidence type="ECO:0000256" key="3">
    <source>
        <dbReference type="PROSITE-ProRule" id="PRU00023"/>
    </source>
</evidence>
<evidence type="ECO:0000313" key="5">
    <source>
        <dbReference type="Proteomes" id="UP001165060"/>
    </source>
</evidence>
<dbReference type="InterPro" id="IPR036770">
    <property type="entry name" value="Ankyrin_rpt-contain_sf"/>
</dbReference>